<feature type="transmembrane region" description="Helical" evidence="1">
    <location>
        <begin position="144"/>
        <end position="163"/>
    </location>
</feature>
<dbReference type="InterPro" id="IPR007163">
    <property type="entry name" value="VCA0040-like"/>
</dbReference>
<keyword evidence="1" id="KW-1133">Transmembrane helix</keyword>
<evidence type="ECO:0000313" key="3">
    <source>
        <dbReference type="Proteomes" id="UP000281498"/>
    </source>
</evidence>
<dbReference type="Proteomes" id="UP000281498">
    <property type="component" value="Unassembled WGS sequence"/>
</dbReference>
<comment type="caution">
    <text evidence="2">The sequence shown here is derived from an EMBL/GenBank/DDBJ whole genome shotgun (WGS) entry which is preliminary data.</text>
</comment>
<feature type="transmembrane region" description="Helical" evidence="1">
    <location>
        <begin position="52"/>
        <end position="76"/>
    </location>
</feature>
<dbReference type="RefSeq" id="WP_110935507.1">
    <property type="nucleotide sequence ID" value="NZ_KZ614146.1"/>
</dbReference>
<feature type="transmembrane region" description="Helical" evidence="1">
    <location>
        <begin position="169"/>
        <end position="190"/>
    </location>
</feature>
<feature type="transmembrane region" description="Helical" evidence="1">
    <location>
        <begin position="114"/>
        <end position="132"/>
    </location>
</feature>
<proteinExistence type="predicted"/>
<gene>
    <name evidence="2" type="ORF">CR203_20755</name>
</gene>
<accession>A0A3A9K4L0</accession>
<keyword evidence="1" id="KW-0472">Membrane</keyword>
<dbReference type="PANTHER" id="PTHR37308">
    <property type="entry name" value="INTEGRAL MEMBRANE PROTEIN"/>
    <property type="match status" value="1"/>
</dbReference>
<dbReference type="AlphaFoldDB" id="A0A3A9K4L0"/>
<feature type="transmembrane region" description="Helical" evidence="1">
    <location>
        <begin position="83"/>
        <end position="99"/>
    </location>
</feature>
<dbReference type="OrthoDB" id="9793746at2"/>
<protein>
    <recommendedName>
        <fullName evidence="4">DUF368 domain-containing protein</fullName>
    </recommendedName>
</protein>
<dbReference type="Pfam" id="PF04018">
    <property type="entry name" value="VCA0040-like"/>
    <property type="match status" value="1"/>
</dbReference>
<dbReference type="EMBL" id="PDOE01000017">
    <property type="protein sequence ID" value="RKL65382.1"/>
    <property type="molecule type" value="Genomic_DNA"/>
</dbReference>
<sequence length="191" mass="20758">MIKNIFRGMAIGITETVPGVSGSTIAMILGIYEKLIYSLSILTSHERKEAMPFLITFGLGMVIGFALSINIINYLLHTYRTPTLMFFVGIIVAFIPFLWKEANNHAKTNLTMKHYLIITLFVCLVVLGQLLGGSNTLEMSNLSLGNYLFLVSAGFIASTALVLPGISGALMLTILGIYEIATAAVISLYIS</sequence>
<keyword evidence="1" id="KW-0812">Transmembrane</keyword>
<evidence type="ECO:0000313" key="2">
    <source>
        <dbReference type="EMBL" id="RKL65382.1"/>
    </source>
</evidence>
<feature type="transmembrane region" description="Helical" evidence="1">
    <location>
        <begin position="12"/>
        <end position="32"/>
    </location>
</feature>
<evidence type="ECO:0000256" key="1">
    <source>
        <dbReference type="SAM" id="Phobius"/>
    </source>
</evidence>
<evidence type="ECO:0008006" key="4">
    <source>
        <dbReference type="Google" id="ProtNLM"/>
    </source>
</evidence>
<reference evidence="2 3" key="1">
    <citation type="submission" date="2017-10" db="EMBL/GenBank/DDBJ databases">
        <title>Bacillus sp. nov., a halophilic bacterium isolated from a Keqin Lake.</title>
        <authorList>
            <person name="Wang H."/>
        </authorList>
    </citation>
    <scope>NUCLEOTIDE SEQUENCE [LARGE SCALE GENOMIC DNA]</scope>
    <source>
        <strain evidence="2 3">KCTC 13187</strain>
    </source>
</reference>
<organism evidence="2 3">
    <name type="scientific">Salipaludibacillus neizhouensis</name>
    <dbReference type="NCBI Taxonomy" id="885475"/>
    <lineage>
        <taxon>Bacteria</taxon>
        <taxon>Bacillati</taxon>
        <taxon>Bacillota</taxon>
        <taxon>Bacilli</taxon>
        <taxon>Bacillales</taxon>
        <taxon>Bacillaceae</taxon>
    </lineage>
</organism>
<dbReference type="PANTHER" id="PTHR37308:SF1">
    <property type="entry name" value="POLYPRENYL-PHOSPHATE TRANSPORTER"/>
    <property type="match status" value="1"/>
</dbReference>
<keyword evidence="3" id="KW-1185">Reference proteome</keyword>
<name>A0A3A9K4L0_9BACI</name>